<evidence type="ECO:0000259" key="2">
    <source>
        <dbReference type="PROSITE" id="PS51502"/>
    </source>
</evidence>
<dbReference type="Proteomes" id="UP001215151">
    <property type="component" value="Unassembled WGS sequence"/>
</dbReference>
<dbReference type="SMART" id="SM00886">
    <property type="entry name" value="Dabb"/>
    <property type="match status" value="1"/>
</dbReference>
<comment type="caution">
    <text evidence="3">The sequence shown here is derived from an EMBL/GenBank/DDBJ whole genome shotgun (WGS) entry which is preliminary data.</text>
</comment>
<evidence type="ECO:0000256" key="1">
    <source>
        <dbReference type="SAM" id="SignalP"/>
    </source>
</evidence>
<accession>A0AAD7XD36</accession>
<proteinExistence type="predicted"/>
<dbReference type="EMBL" id="JAPEVG010000058">
    <property type="protein sequence ID" value="KAJ8488757.1"/>
    <property type="molecule type" value="Genomic_DNA"/>
</dbReference>
<dbReference type="Pfam" id="PF07876">
    <property type="entry name" value="Dabb"/>
    <property type="match status" value="1"/>
</dbReference>
<protein>
    <recommendedName>
        <fullName evidence="2">Stress-response A/B barrel domain-containing protein</fullName>
    </recommendedName>
</protein>
<feature type="chain" id="PRO_5042232015" description="Stress-response A/B barrel domain-containing protein" evidence="1">
    <location>
        <begin position="23"/>
        <end position="266"/>
    </location>
</feature>
<evidence type="ECO:0000313" key="4">
    <source>
        <dbReference type="Proteomes" id="UP001215151"/>
    </source>
</evidence>
<keyword evidence="4" id="KW-1185">Reference proteome</keyword>
<reference evidence="3" key="1">
    <citation type="submission" date="2022-11" db="EMBL/GenBank/DDBJ databases">
        <title>Genome Sequence of Cubamyces cubensis.</title>
        <authorList>
            <person name="Buettner E."/>
        </authorList>
    </citation>
    <scope>NUCLEOTIDE SEQUENCE</scope>
    <source>
        <strain evidence="3">MPL-01</strain>
    </source>
</reference>
<dbReference type="InterPro" id="IPR013097">
    <property type="entry name" value="Dabb"/>
</dbReference>
<dbReference type="Gene3D" id="3.30.70.100">
    <property type="match status" value="1"/>
</dbReference>
<sequence>MRFLSIASISTLVLSAASFTHAASLTAAKRQIVVPAHGTTTEPTGGSVIAAGDAFPFKYENVDYCESGYSPISVFLSTTAPTDADVTNSGELADGSYVYKFGDFLIANFGLPGMGTPPPPTLTMPPLDGVSDGSTLYLSVVETYRDCPGGIQFEYGLETTTVVLVYDRVQVLIEGVGQFTALAKLDDKLLKEPRDVAFEQIHLMIAAIPVPKHDVRVGAPINSATTRGYDIMLSMKFDKIEDFKAYLAHPKHMELLRRYGPPVASR</sequence>
<keyword evidence="1" id="KW-0732">Signal</keyword>
<gene>
    <name evidence="3" type="ORF">ONZ51_g3340</name>
</gene>
<dbReference type="AlphaFoldDB" id="A0AAD7XD36"/>
<name>A0AAD7XD36_9APHY</name>
<feature type="domain" description="Stress-response A/B barrel" evidence="2">
    <location>
        <begin position="177"/>
        <end position="266"/>
    </location>
</feature>
<dbReference type="PROSITE" id="PS51502">
    <property type="entry name" value="S_R_A_B_BARREL"/>
    <property type="match status" value="1"/>
</dbReference>
<dbReference type="SUPFAM" id="SSF54909">
    <property type="entry name" value="Dimeric alpha+beta barrel"/>
    <property type="match status" value="1"/>
</dbReference>
<organism evidence="3 4">
    <name type="scientific">Trametes cubensis</name>
    <dbReference type="NCBI Taxonomy" id="1111947"/>
    <lineage>
        <taxon>Eukaryota</taxon>
        <taxon>Fungi</taxon>
        <taxon>Dikarya</taxon>
        <taxon>Basidiomycota</taxon>
        <taxon>Agaricomycotina</taxon>
        <taxon>Agaricomycetes</taxon>
        <taxon>Polyporales</taxon>
        <taxon>Polyporaceae</taxon>
        <taxon>Trametes</taxon>
    </lineage>
</organism>
<feature type="signal peptide" evidence="1">
    <location>
        <begin position="1"/>
        <end position="22"/>
    </location>
</feature>
<evidence type="ECO:0000313" key="3">
    <source>
        <dbReference type="EMBL" id="KAJ8488757.1"/>
    </source>
</evidence>
<dbReference type="InterPro" id="IPR011008">
    <property type="entry name" value="Dimeric_a/b-barrel"/>
</dbReference>